<dbReference type="Proteomes" id="UP000652761">
    <property type="component" value="Unassembled WGS sequence"/>
</dbReference>
<dbReference type="SUPFAM" id="SSF46565">
    <property type="entry name" value="Chaperone J-domain"/>
    <property type="match status" value="1"/>
</dbReference>
<reference evidence="2" key="1">
    <citation type="submission" date="2017-07" db="EMBL/GenBank/DDBJ databases">
        <title>Taro Niue Genome Assembly and Annotation.</title>
        <authorList>
            <person name="Atibalentja N."/>
            <person name="Keating K."/>
            <person name="Fields C.J."/>
        </authorList>
    </citation>
    <scope>NUCLEOTIDE SEQUENCE</scope>
    <source>
        <strain evidence="2">Niue_2</strain>
        <tissue evidence="2">Leaf</tissue>
    </source>
</reference>
<proteinExistence type="predicted"/>
<dbReference type="PANTHER" id="PTHR45376">
    <property type="entry name" value="CHAPERONE DNAJ-DOMAIN SUPERFAMILY PROTEIN-RELATED"/>
    <property type="match status" value="1"/>
</dbReference>
<dbReference type="CDD" id="cd06257">
    <property type="entry name" value="DnaJ"/>
    <property type="match status" value="1"/>
</dbReference>
<protein>
    <recommendedName>
        <fullName evidence="1">J domain-containing protein</fullName>
    </recommendedName>
</protein>
<comment type="caution">
    <text evidence="2">The sequence shown here is derived from an EMBL/GenBank/DDBJ whole genome shotgun (WGS) entry which is preliminary data.</text>
</comment>
<dbReference type="GO" id="GO:0005783">
    <property type="term" value="C:endoplasmic reticulum"/>
    <property type="evidence" value="ECO:0007669"/>
    <property type="project" value="UniProtKB-ARBA"/>
</dbReference>
<dbReference type="InterPro" id="IPR001623">
    <property type="entry name" value="DnaJ_domain"/>
</dbReference>
<keyword evidence="3" id="KW-1185">Reference proteome</keyword>
<evidence type="ECO:0000313" key="3">
    <source>
        <dbReference type="Proteomes" id="UP000652761"/>
    </source>
</evidence>
<feature type="non-terminal residue" evidence="2">
    <location>
        <position position="278"/>
    </location>
</feature>
<name>A0A843WK14_COLES</name>
<sequence length="278" mass="31247">ACSEDFAVEEEAGGLIAAAVSYCHGLLERLLILIKHPSVSSFCDFRAGSTMMIKVLQIIHRGTRSNTGQRQQKGTILVLRSLNGTPIGTKIYSLSIYVGKGRFEFCYNDDEDFETIFKSAFKGKRGFYWSFSSGENFNWGYSSGYEGRSGSSNWGYSSDYVEDDTSTMTDLAVERLTLGLRASGPLKLEEVKKAYRACALRWHPDRHQGSSKVEAEEKFKNCSAAYESLCEKRIAADNGDEALMIRRAAVSLPLWEIPPFWRWMATFWSDAFVPHGEE</sequence>
<dbReference type="PRINTS" id="PR00625">
    <property type="entry name" value="JDOMAIN"/>
</dbReference>
<dbReference type="PANTHER" id="PTHR45376:SF1">
    <property type="entry name" value="CHAPERONE DNAJ-DOMAIN SUPERFAMILY PROTEIN-RELATED"/>
    <property type="match status" value="1"/>
</dbReference>
<evidence type="ECO:0000313" key="2">
    <source>
        <dbReference type="EMBL" id="MQM07997.1"/>
    </source>
</evidence>
<dbReference type="EMBL" id="NMUH01004007">
    <property type="protein sequence ID" value="MQM07997.1"/>
    <property type="molecule type" value="Genomic_DNA"/>
</dbReference>
<feature type="domain" description="J" evidence="1">
    <location>
        <begin position="173"/>
        <end position="234"/>
    </location>
</feature>
<dbReference type="Pfam" id="PF00226">
    <property type="entry name" value="DnaJ"/>
    <property type="match status" value="1"/>
</dbReference>
<dbReference type="Gene3D" id="1.10.287.110">
    <property type="entry name" value="DnaJ domain"/>
    <property type="match status" value="1"/>
</dbReference>
<dbReference type="InterPro" id="IPR036869">
    <property type="entry name" value="J_dom_sf"/>
</dbReference>
<dbReference type="SMART" id="SM00271">
    <property type="entry name" value="DnaJ"/>
    <property type="match status" value="1"/>
</dbReference>
<organism evidence="2 3">
    <name type="scientific">Colocasia esculenta</name>
    <name type="common">Wild taro</name>
    <name type="synonym">Arum esculentum</name>
    <dbReference type="NCBI Taxonomy" id="4460"/>
    <lineage>
        <taxon>Eukaryota</taxon>
        <taxon>Viridiplantae</taxon>
        <taxon>Streptophyta</taxon>
        <taxon>Embryophyta</taxon>
        <taxon>Tracheophyta</taxon>
        <taxon>Spermatophyta</taxon>
        <taxon>Magnoliopsida</taxon>
        <taxon>Liliopsida</taxon>
        <taxon>Araceae</taxon>
        <taxon>Aroideae</taxon>
        <taxon>Colocasieae</taxon>
        <taxon>Colocasia</taxon>
    </lineage>
</organism>
<accession>A0A843WK14</accession>
<dbReference type="PROSITE" id="PS50076">
    <property type="entry name" value="DNAJ_2"/>
    <property type="match status" value="1"/>
</dbReference>
<dbReference type="AlphaFoldDB" id="A0A843WK14"/>
<evidence type="ECO:0000259" key="1">
    <source>
        <dbReference type="PROSITE" id="PS50076"/>
    </source>
</evidence>
<gene>
    <name evidence="2" type="ORF">Taro_040843</name>
</gene>
<dbReference type="OrthoDB" id="10250354at2759"/>